<dbReference type="InterPro" id="IPR000914">
    <property type="entry name" value="SBP_5_dom"/>
</dbReference>
<dbReference type="InterPro" id="IPR039424">
    <property type="entry name" value="SBP_5"/>
</dbReference>
<dbReference type="GO" id="GO:1904680">
    <property type="term" value="F:peptide transmembrane transporter activity"/>
    <property type="evidence" value="ECO:0007669"/>
    <property type="project" value="TreeGrafter"/>
</dbReference>
<evidence type="ECO:0000259" key="5">
    <source>
        <dbReference type="Pfam" id="PF00496"/>
    </source>
</evidence>
<dbReference type="Pfam" id="PF00496">
    <property type="entry name" value="SBP_bac_5"/>
    <property type="match status" value="1"/>
</dbReference>
<dbReference type="AlphaFoldDB" id="A0A967C607"/>
<dbReference type="GO" id="GO:0030288">
    <property type="term" value="C:outer membrane-bounded periplasmic space"/>
    <property type="evidence" value="ECO:0007669"/>
    <property type="project" value="UniProtKB-ARBA"/>
</dbReference>
<accession>A0A967C607</accession>
<evidence type="ECO:0000256" key="2">
    <source>
        <dbReference type="ARBA" id="ARBA00005695"/>
    </source>
</evidence>
<name>A0A967C607_9PROT</name>
<protein>
    <submittedName>
        <fullName evidence="6">ABC transporter substrate-binding protein</fullName>
    </submittedName>
</protein>
<dbReference type="Gene3D" id="3.40.190.10">
    <property type="entry name" value="Periplasmic binding protein-like II"/>
    <property type="match status" value="1"/>
</dbReference>
<evidence type="ECO:0000256" key="1">
    <source>
        <dbReference type="ARBA" id="ARBA00004418"/>
    </source>
</evidence>
<feature type="transmembrane region" description="Helical" evidence="4">
    <location>
        <begin position="34"/>
        <end position="52"/>
    </location>
</feature>
<keyword evidence="7" id="KW-1185">Reference proteome</keyword>
<evidence type="ECO:0000256" key="3">
    <source>
        <dbReference type="ARBA" id="ARBA00022729"/>
    </source>
</evidence>
<keyword evidence="3" id="KW-0732">Signal</keyword>
<keyword evidence="4" id="KW-0472">Membrane</keyword>
<comment type="similarity">
    <text evidence="2">Belongs to the bacterial solute-binding protein 5 family.</text>
</comment>
<proteinExistence type="inferred from homology"/>
<dbReference type="RefSeq" id="WP_167220502.1">
    <property type="nucleotide sequence ID" value="NZ_JAAQPH010000001.1"/>
</dbReference>
<dbReference type="PANTHER" id="PTHR30290">
    <property type="entry name" value="PERIPLASMIC BINDING COMPONENT OF ABC TRANSPORTER"/>
    <property type="match status" value="1"/>
</dbReference>
<reference evidence="6" key="1">
    <citation type="submission" date="2020-03" db="EMBL/GenBank/DDBJ databases">
        <title>Genome of Pelagibius litoralis DSM 21314T.</title>
        <authorList>
            <person name="Wang G."/>
        </authorList>
    </citation>
    <scope>NUCLEOTIDE SEQUENCE</scope>
    <source>
        <strain evidence="6">DSM 21314</strain>
    </source>
</reference>
<dbReference type="SUPFAM" id="SSF53850">
    <property type="entry name" value="Periplasmic binding protein-like II"/>
    <property type="match status" value="1"/>
</dbReference>
<dbReference type="InterPro" id="IPR006311">
    <property type="entry name" value="TAT_signal"/>
</dbReference>
<dbReference type="Gene3D" id="3.10.105.10">
    <property type="entry name" value="Dipeptide-binding Protein, Domain 3"/>
    <property type="match status" value="1"/>
</dbReference>
<dbReference type="GO" id="GO:0015833">
    <property type="term" value="P:peptide transport"/>
    <property type="evidence" value="ECO:0007669"/>
    <property type="project" value="TreeGrafter"/>
</dbReference>
<dbReference type="Gene3D" id="3.90.76.10">
    <property type="entry name" value="Dipeptide-binding Protein, Domain 1"/>
    <property type="match status" value="1"/>
</dbReference>
<evidence type="ECO:0000313" key="7">
    <source>
        <dbReference type="Proteomes" id="UP000761264"/>
    </source>
</evidence>
<comment type="caution">
    <text evidence="6">The sequence shown here is derived from an EMBL/GenBank/DDBJ whole genome shotgun (WGS) entry which is preliminary data.</text>
</comment>
<dbReference type="PROSITE" id="PS51318">
    <property type="entry name" value="TAT"/>
    <property type="match status" value="1"/>
</dbReference>
<feature type="domain" description="Solute-binding protein family 5" evidence="5">
    <location>
        <begin position="115"/>
        <end position="474"/>
    </location>
</feature>
<dbReference type="Proteomes" id="UP000761264">
    <property type="component" value="Unassembled WGS sequence"/>
</dbReference>
<dbReference type="CDD" id="cd08503">
    <property type="entry name" value="PBP2_NikA_DppA_OppA_like_17"/>
    <property type="match status" value="1"/>
</dbReference>
<comment type="subcellular location">
    <subcellularLocation>
        <location evidence="1">Periplasm</location>
    </subcellularLocation>
</comment>
<gene>
    <name evidence="6" type="ORF">HBA54_01170</name>
</gene>
<dbReference type="EMBL" id="JAAQPH010000001">
    <property type="protein sequence ID" value="NIA67197.1"/>
    <property type="molecule type" value="Genomic_DNA"/>
</dbReference>
<sequence>MTKKLETINGKPLHPGVDQLCKQYKSGKMDRREFVRLSAFLGVSAASAYAFAGDPTGGLFKEAAAETPKKGGTLRVAMQVQQMTDPATYDWTEMSNQARHIVEYLTITGNDNITRPYLAESWEASDDLKTWTFKLRQGVKWSNGDDFGADDVVHNFTRWLDPATGSSNLGLFSAMTEEYDTGEKDDDGKAKMGKRMAEGAVEKIDDHTVRVHLNSPVLSMPENLYNYPTAIVHRNFDKEGGDLSKNPVGTGAFELVELSVGEKCILRRRNEPYWGGEVYLDEIHYIDTGQDASASIAALASRQVDALYNLDISIIDIAERVPGVSISQVVTAQTGVIRMNVTQAPFDNLKVRQAMVMAADNDQILKLAYRSLGAVGENHHVAEVHPEYAKLPPLKRDVAKAKALLAEAGFPDGIKVTCNVGNTEGTWEQDSLQVLKEQVAEAGVDLTINVMPAAQYWEVWNKAPFSLTSWTHRPLGTMVLALAYRSGVPWNESGYSSEAFDKALNEAESILDVEERRKSMATVEKILQDDAVMVQPFFRSVYTAATENVNGYSTHPTRYHQFNSVWLA</sequence>
<dbReference type="InterPro" id="IPR030678">
    <property type="entry name" value="Peptide/Ni-bd"/>
</dbReference>
<keyword evidence="4" id="KW-0812">Transmembrane</keyword>
<evidence type="ECO:0000313" key="6">
    <source>
        <dbReference type="EMBL" id="NIA67197.1"/>
    </source>
</evidence>
<dbReference type="PIRSF" id="PIRSF002741">
    <property type="entry name" value="MppA"/>
    <property type="match status" value="1"/>
</dbReference>
<dbReference type="PANTHER" id="PTHR30290:SF38">
    <property type="entry name" value="D,D-DIPEPTIDE-BINDING PERIPLASMIC PROTEIN DDPA-RELATED"/>
    <property type="match status" value="1"/>
</dbReference>
<dbReference type="GO" id="GO:0043190">
    <property type="term" value="C:ATP-binding cassette (ABC) transporter complex"/>
    <property type="evidence" value="ECO:0007669"/>
    <property type="project" value="InterPro"/>
</dbReference>
<evidence type="ECO:0000256" key="4">
    <source>
        <dbReference type="SAM" id="Phobius"/>
    </source>
</evidence>
<organism evidence="6 7">
    <name type="scientific">Pelagibius litoralis</name>
    <dbReference type="NCBI Taxonomy" id="374515"/>
    <lineage>
        <taxon>Bacteria</taxon>
        <taxon>Pseudomonadati</taxon>
        <taxon>Pseudomonadota</taxon>
        <taxon>Alphaproteobacteria</taxon>
        <taxon>Rhodospirillales</taxon>
        <taxon>Rhodovibrionaceae</taxon>
        <taxon>Pelagibius</taxon>
    </lineage>
</organism>
<keyword evidence="4" id="KW-1133">Transmembrane helix</keyword>